<reference evidence="2 3" key="1">
    <citation type="journal article" date="2011" name="J. Bacteriol.">
        <title>Complete genome sequence and updated annotation of Desulfovibrio alaskensis G20.</title>
        <authorList>
            <person name="Hauser L.J."/>
            <person name="Land M.L."/>
            <person name="Brown S.D."/>
            <person name="Larimer F."/>
            <person name="Keller K.L."/>
            <person name="Rapp-Giles B.J."/>
            <person name="Price M.N."/>
            <person name="Lin M."/>
            <person name="Bruce D.C."/>
            <person name="Detter J.C."/>
            <person name="Tapia R."/>
            <person name="Han C.S."/>
            <person name="Goodwin L.A."/>
            <person name="Cheng J.F."/>
            <person name="Pitluck S."/>
            <person name="Copeland A."/>
            <person name="Lucas S."/>
            <person name="Nolan M."/>
            <person name="Lapidus A.L."/>
            <person name="Palumbo A.V."/>
            <person name="Wall J.D."/>
        </authorList>
    </citation>
    <scope>NUCLEOTIDE SEQUENCE [LARGE SCALE GENOMIC DNA]</scope>
    <source>
        <strain evidence="3">ATCC BAA 1058 / DSM 17464 / G20</strain>
    </source>
</reference>
<dbReference type="SUPFAM" id="SSF48208">
    <property type="entry name" value="Six-hairpin glycosidases"/>
    <property type="match status" value="1"/>
</dbReference>
<dbReference type="SUPFAM" id="SSF52833">
    <property type="entry name" value="Thioredoxin-like"/>
    <property type="match status" value="1"/>
</dbReference>
<proteinExistence type="predicted"/>
<name>Q30XF3_OLEA2</name>
<dbReference type="eggNOG" id="COG1331">
    <property type="taxonomic scope" value="Bacteria"/>
</dbReference>
<dbReference type="STRING" id="207559.Dde_2848"/>
<protein>
    <recommendedName>
        <fullName evidence="1">Spermatogenesis-associated protein 20-like TRX domain-containing protein</fullName>
    </recommendedName>
</protein>
<dbReference type="Pfam" id="PF03190">
    <property type="entry name" value="Thioredox_DsbH"/>
    <property type="match status" value="1"/>
</dbReference>
<organism evidence="2 3">
    <name type="scientific">Oleidesulfovibrio alaskensis (strain ATCC BAA-1058 / DSM 17464 / G20)</name>
    <name type="common">Desulfovibrio alaskensis</name>
    <dbReference type="NCBI Taxonomy" id="207559"/>
    <lineage>
        <taxon>Bacteria</taxon>
        <taxon>Pseudomonadati</taxon>
        <taxon>Thermodesulfobacteriota</taxon>
        <taxon>Desulfovibrionia</taxon>
        <taxon>Desulfovibrionales</taxon>
        <taxon>Desulfovibrionaceae</taxon>
        <taxon>Oleidesulfovibrio</taxon>
    </lineage>
</organism>
<dbReference type="EMBL" id="CP000112">
    <property type="protein sequence ID" value="ABB39643.1"/>
    <property type="molecule type" value="Genomic_DNA"/>
</dbReference>
<dbReference type="AlphaFoldDB" id="Q30XF3"/>
<dbReference type="InterPro" id="IPR004879">
    <property type="entry name" value="Ssp411-like_TRX"/>
</dbReference>
<dbReference type="InterPro" id="IPR008928">
    <property type="entry name" value="6-hairpin_glycosidase_sf"/>
</dbReference>
<feature type="domain" description="Spermatogenesis-associated protein 20-like TRX" evidence="1">
    <location>
        <begin position="6"/>
        <end position="167"/>
    </location>
</feature>
<sequence length="381" mass="43091">MTAQRPNRLINESSPYLLQHARNPVDWHPWGEEAFALARSEDKPVFLSIGYSTCHWCHVMAHESFEDEAVAALLNEAFINVKVDREDRPDIDSIYMAACQMLTGSGGWPLTIVMTPDGRPFFAATYIPRLSRGGRTGMLELVPRIRDIWRKQRADVTASADSVAEHMRRHAEGLLRPSSGGAPDDTTVRQAVDTLCQRYDARHGGFGSAPKFPAPHSLLLLLRHAHRTQDAARRAQLTGMVSHTLEAMRLGGIFDHAGYGFHRYSTDKEWLLPHFEKMLYDQAMHVLAYTRGWQLTGRPLFRRTAEEIMMYVMRDLTSPQGAFYAAEDADSDAPPHFAAMGLPHRGEGFFYLFTLQEIRGLLSREDALLAEKIWNLQEEGN</sequence>
<dbReference type="KEGG" id="dde:Dde_2848"/>
<dbReference type="Gene3D" id="3.40.30.10">
    <property type="entry name" value="Glutaredoxin"/>
    <property type="match status" value="1"/>
</dbReference>
<dbReference type="RefSeq" id="WP_011368645.1">
    <property type="nucleotide sequence ID" value="NC_007519.1"/>
</dbReference>
<evidence type="ECO:0000259" key="1">
    <source>
        <dbReference type="Pfam" id="PF03190"/>
    </source>
</evidence>
<keyword evidence="3" id="KW-1185">Reference proteome</keyword>
<dbReference type="InterPro" id="IPR036249">
    <property type="entry name" value="Thioredoxin-like_sf"/>
</dbReference>
<dbReference type="Proteomes" id="UP000002710">
    <property type="component" value="Chromosome"/>
</dbReference>
<dbReference type="GO" id="GO:0005975">
    <property type="term" value="P:carbohydrate metabolic process"/>
    <property type="evidence" value="ECO:0007669"/>
    <property type="project" value="InterPro"/>
</dbReference>
<accession>Q30XF3</accession>
<dbReference type="InterPro" id="IPR024705">
    <property type="entry name" value="Ssp411"/>
</dbReference>
<dbReference type="PANTHER" id="PTHR42899">
    <property type="entry name" value="SPERMATOGENESIS-ASSOCIATED PROTEIN 20"/>
    <property type="match status" value="1"/>
</dbReference>
<evidence type="ECO:0000313" key="3">
    <source>
        <dbReference type="Proteomes" id="UP000002710"/>
    </source>
</evidence>
<gene>
    <name evidence="2" type="ordered locus">Dde_2848</name>
</gene>
<dbReference type="HOGENOM" id="CLU_014051_0_0_7"/>
<evidence type="ECO:0000313" key="2">
    <source>
        <dbReference type="EMBL" id="ABB39643.1"/>
    </source>
</evidence>
<dbReference type="PANTHER" id="PTHR42899:SF1">
    <property type="entry name" value="SPERMATOGENESIS-ASSOCIATED PROTEIN 20"/>
    <property type="match status" value="1"/>
</dbReference>
<dbReference type="CDD" id="cd02955">
    <property type="entry name" value="SSP411"/>
    <property type="match status" value="1"/>
</dbReference>
<dbReference type="DNASU" id="3757871"/>